<evidence type="ECO:0000313" key="2">
    <source>
        <dbReference type="EMBL" id="CEL98757.1"/>
    </source>
</evidence>
<keyword evidence="3" id="KW-1185">Reference proteome</keyword>
<protein>
    <submittedName>
        <fullName evidence="2">Uncharacterized protein</fullName>
    </submittedName>
</protein>
<dbReference type="InParanoid" id="A0A0G4EMK7"/>
<feature type="compositionally biased region" description="Low complexity" evidence="1">
    <location>
        <begin position="201"/>
        <end position="216"/>
    </location>
</feature>
<evidence type="ECO:0000313" key="3">
    <source>
        <dbReference type="Proteomes" id="UP000041254"/>
    </source>
</evidence>
<dbReference type="InterPro" id="IPR011993">
    <property type="entry name" value="PH-like_dom_sf"/>
</dbReference>
<dbReference type="Gene3D" id="2.30.29.30">
    <property type="entry name" value="Pleckstrin-homology domain (PH domain)/Phosphotyrosine-binding domain (PTB)"/>
    <property type="match status" value="1"/>
</dbReference>
<dbReference type="EMBL" id="CDMY01000275">
    <property type="protein sequence ID" value="CEL98757.1"/>
    <property type="molecule type" value="Genomic_DNA"/>
</dbReference>
<feature type="region of interest" description="Disordered" evidence="1">
    <location>
        <begin position="164"/>
        <end position="217"/>
    </location>
</feature>
<gene>
    <name evidence="2" type="ORF">Vbra_2775</name>
</gene>
<organism evidence="2 3">
    <name type="scientific">Vitrella brassicaformis (strain CCMP3155)</name>
    <dbReference type="NCBI Taxonomy" id="1169540"/>
    <lineage>
        <taxon>Eukaryota</taxon>
        <taxon>Sar</taxon>
        <taxon>Alveolata</taxon>
        <taxon>Colpodellida</taxon>
        <taxon>Vitrellaceae</taxon>
        <taxon>Vitrella</taxon>
    </lineage>
</organism>
<accession>A0A0G4EMK7</accession>
<evidence type="ECO:0000256" key="1">
    <source>
        <dbReference type="SAM" id="MobiDB-lite"/>
    </source>
</evidence>
<dbReference type="Proteomes" id="UP000041254">
    <property type="component" value="Unassembled WGS sequence"/>
</dbReference>
<proteinExistence type="predicted"/>
<dbReference type="AlphaFoldDB" id="A0A0G4EMK7"/>
<name>A0A0G4EMK7_VITBC</name>
<reference evidence="2 3" key="1">
    <citation type="submission" date="2014-11" db="EMBL/GenBank/DDBJ databases">
        <authorList>
            <person name="Zhu J."/>
            <person name="Qi W."/>
            <person name="Song R."/>
        </authorList>
    </citation>
    <scope>NUCLEOTIDE SEQUENCE [LARGE SCALE GENOMIC DNA]</scope>
</reference>
<dbReference type="VEuPathDB" id="CryptoDB:Vbra_2775"/>
<sequence>MATGDAGSGKAVHLNIYVARDSGSVVPLQFDFDYLSPDIDEAKKEERVQQVLEDLKEAVMDACKCLSLSAFHPGTSAIRLRGSDALQYELTNTQTFGKTLRELLTPPSPTEAVLAAALSTDASPAHRRPPCDYYVDFGDESWRAALEKRSQIKKDDQALRKMMEKTPLPSPSPGNGGAAASSGSGERLSGAGQPAKEVAFASPARTPKSAAAAATADQSIPRMVSEDLLPQGIELPDYVVKTKADLLKYNYQPSVFGCSIPKAVKDHEKKRLEDAEWIKPRLLSGLSFSKCSAKHPQRIEPRKLLANPNYTQITIEGGRRVRTIPIHEVLSIHLGKASPELQKNQVNVPETHCLCLHLHKRYLSMLFGTPDDRNRTAQGIAKLVKVPLYGYDGNECILDTSAMACPDPCVAMANNGGVVVPPAMPVVVPGPQQPNV</sequence>
<feature type="compositionally biased region" description="Low complexity" evidence="1">
    <location>
        <begin position="178"/>
        <end position="192"/>
    </location>
</feature>